<evidence type="ECO:0000313" key="4">
    <source>
        <dbReference type="Proteomes" id="UP000234484"/>
    </source>
</evidence>
<name>L9XYW5_NATGS</name>
<organism evidence="1 3">
    <name type="scientific">Natronobacterium gregoryi (strain ATCC 43098 / DSM 3393 / CCM 3738 / CIP 104747 / IAM 13177 / JCM 8860 / NBRC 102187 / NCIMB 2189 / SP2)</name>
    <dbReference type="NCBI Taxonomy" id="797304"/>
    <lineage>
        <taxon>Archaea</taxon>
        <taxon>Methanobacteriati</taxon>
        <taxon>Methanobacteriota</taxon>
        <taxon>Stenosarchaea group</taxon>
        <taxon>Halobacteria</taxon>
        <taxon>Halobacteriales</taxon>
        <taxon>Natrialbaceae</taxon>
        <taxon>Natronobacterium</taxon>
    </lineage>
</organism>
<keyword evidence="1" id="KW-0378">Hydrolase</keyword>
<accession>L9XYW5</accession>
<evidence type="ECO:0000313" key="3">
    <source>
        <dbReference type="Proteomes" id="UP000011613"/>
    </source>
</evidence>
<dbReference type="EMBL" id="AOIC01000089">
    <property type="protein sequence ID" value="ELY66687.1"/>
    <property type="molecule type" value="Genomic_DNA"/>
</dbReference>
<reference evidence="1 3" key="1">
    <citation type="journal article" date="2014" name="PLoS Genet.">
        <title>Phylogenetically driven sequencing of extremely halophilic archaea reveals strategies for static and dynamic osmo-response.</title>
        <authorList>
            <person name="Becker E.A."/>
            <person name="Seitzer P.M."/>
            <person name="Tritt A."/>
            <person name="Larsen D."/>
            <person name="Krusor M."/>
            <person name="Yao A.I."/>
            <person name="Wu D."/>
            <person name="Madern D."/>
            <person name="Eisen J.A."/>
            <person name="Darling A.E."/>
            <person name="Facciotti M.T."/>
        </authorList>
    </citation>
    <scope>NUCLEOTIDE SEQUENCE [LARGE SCALE GENOMIC DNA]</scope>
    <source>
        <strain evidence="1 3">SP2</strain>
    </source>
</reference>
<dbReference type="RefSeq" id="WP_005580223.1">
    <property type="nucleotide sequence ID" value="NC_019792.1"/>
</dbReference>
<protein>
    <submittedName>
        <fullName evidence="1">Amidohydrolase 2</fullName>
    </submittedName>
</protein>
<sequence>MNARGANVGPADLERISERSLDDRGRLWALFAEYDSVSGDSSMWAGWNALTRDETLGQELLDTHTNGSCSGRTRSPGQAVSRFDLFDPFELDGEA</sequence>
<dbReference type="AlphaFoldDB" id="L9XYW5"/>
<dbReference type="Proteomes" id="UP000011613">
    <property type="component" value="Unassembled WGS sequence"/>
</dbReference>
<comment type="caution">
    <text evidence="1">The sequence shown here is derived from an EMBL/GenBank/DDBJ whole genome shotgun (WGS) entry which is preliminary data.</text>
</comment>
<evidence type="ECO:0000313" key="2">
    <source>
        <dbReference type="EMBL" id="PLK21397.1"/>
    </source>
</evidence>
<reference evidence="2 4" key="2">
    <citation type="submission" date="2017-12" db="EMBL/GenBank/DDBJ databases">
        <title>The characterization of oligonucleotides binding to NgAgo.</title>
        <authorList>
            <person name="Jiang L."/>
            <person name="He B."/>
            <person name="Kang J."/>
            <person name="Yu M."/>
            <person name="Li N."/>
            <person name="Fang Y."/>
            <person name="Tang Z."/>
            <person name="Wu P."/>
            <person name="Yao P."/>
            <person name="Huang J."/>
        </authorList>
    </citation>
    <scope>NUCLEOTIDE SEQUENCE [LARGE SCALE GENOMIC DNA]</scope>
    <source>
        <strain evidence="2 4">SP2</strain>
        <tissue evidence="2">Freeze-dried powder thallus</tissue>
    </source>
</reference>
<evidence type="ECO:0000313" key="1">
    <source>
        <dbReference type="EMBL" id="ELY66687.1"/>
    </source>
</evidence>
<dbReference type="GO" id="GO:0016787">
    <property type="term" value="F:hydrolase activity"/>
    <property type="evidence" value="ECO:0007669"/>
    <property type="project" value="UniProtKB-KW"/>
</dbReference>
<dbReference type="EMBL" id="PKKI01000009">
    <property type="protein sequence ID" value="PLK21397.1"/>
    <property type="molecule type" value="Genomic_DNA"/>
</dbReference>
<dbReference type="GeneID" id="25137754"/>
<dbReference type="Proteomes" id="UP000234484">
    <property type="component" value="Unassembled WGS sequence"/>
</dbReference>
<gene>
    <name evidence="1" type="ORF">C490_12982</name>
    <name evidence="2" type="ORF">CYV19_05010</name>
</gene>
<proteinExistence type="predicted"/>